<protein>
    <submittedName>
        <fullName evidence="1 2">Uncharacterized protein</fullName>
    </submittedName>
</protein>
<sequence length="212" mass="23062">MATTQAVTLTEDVALLEGVAPVVHRLVDTPIVRLSLLKDELPEGNTGQSGQRSWQVTSERNKQNLFTAVIFKGPPNNEEEPVCELLNSTHPLVIKLVDVNRKIAAEVHSPGGNLIAYLSKPRGGKVKILDKNEEALHDVTEHDYNPILSCFMGHVSDQHSVHPRKKKENIGAIDHVSAADGTKVTMSAALNAVSRAALLGVSMLLYNNIILE</sequence>
<name>R7VMA8_CAPTE</name>
<dbReference type="EnsemblMetazoa" id="CapteT219841">
    <property type="protein sequence ID" value="CapteP219841"/>
    <property type="gene ID" value="CapteG219841"/>
</dbReference>
<reference evidence="3" key="1">
    <citation type="submission" date="2012-12" db="EMBL/GenBank/DDBJ databases">
        <authorList>
            <person name="Hellsten U."/>
            <person name="Grimwood J."/>
            <person name="Chapman J.A."/>
            <person name="Shapiro H."/>
            <person name="Aerts A."/>
            <person name="Otillar R.P."/>
            <person name="Terry A.Y."/>
            <person name="Boore J.L."/>
            <person name="Simakov O."/>
            <person name="Marletaz F."/>
            <person name="Cho S.-J."/>
            <person name="Edsinger-Gonzales E."/>
            <person name="Havlak P."/>
            <person name="Kuo D.-H."/>
            <person name="Larsson T."/>
            <person name="Lv J."/>
            <person name="Arendt D."/>
            <person name="Savage R."/>
            <person name="Osoegawa K."/>
            <person name="de Jong P."/>
            <person name="Lindberg D.R."/>
            <person name="Seaver E.C."/>
            <person name="Weisblat D.A."/>
            <person name="Putnam N.H."/>
            <person name="Grigoriev I.V."/>
            <person name="Rokhsar D.S."/>
        </authorList>
    </citation>
    <scope>NUCLEOTIDE SEQUENCE</scope>
    <source>
        <strain evidence="3">I ESC-2004</strain>
    </source>
</reference>
<dbReference type="AlphaFoldDB" id="R7VMA8"/>
<organism evidence="1">
    <name type="scientific">Capitella teleta</name>
    <name type="common">Polychaete worm</name>
    <dbReference type="NCBI Taxonomy" id="283909"/>
    <lineage>
        <taxon>Eukaryota</taxon>
        <taxon>Metazoa</taxon>
        <taxon>Spiralia</taxon>
        <taxon>Lophotrochozoa</taxon>
        <taxon>Annelida</taxon>
        <taxon>Polychaeta</taxon>
        <taxon>Sedentaria</taxon>
        <taxon>Scolecida</taxon>
        <taxon>Capitellidae</taxon>
        <taxon>Capitella</taxon>
    </lineage>
</organism>
<dbReference type="EMBL" id="KB291874">
    <property type="protein sequence ID" value="ELU18515.1"/>
    <property type="molecule type" value="Genomic_DNA"/>
</dbReference>
<keyword evidence="3" id="KW-1185">Reference proteome</keyword>
<reference evidence="1 3" key="2">
    <citation type="journal article" date="2013" name="Nature">
        <title>Insights into bilaterian evolution from three spiralian genomes.</title>
        <authorList>
            <person name="Simakov O."/>
            <person name="Marletaz F."/>
            <person name="Cho S.J."/>
            <person name="Edsinger-Gonzales E."/>
            <person name="Havlak P."/>
            <person name="Hellsten U."/>
            <person name="Kuo D.H."/>
            <person name="Larsson T."/>
            <person name="Lv J."/>
            <person name="Arendt D."/>
            <person name="Savage R."/>
            <person name="Osoegawa K."/>
            <person name="de Jong P."/>
            <person name="Grimwood J."/>
            <person name="Chapman J.A."/>
            <person name="Shapiro H."/>
            <person name="Aerts A."/>
            <person name="Otillar R.P."/>
            <person name="Terry A.Y."/>
            <person name="Boore J.L."/>
            <person name="Grigoriev I.V."/>
            <person name="Lindberg D.R."/>
            <person name="Seaver E.C."/>
            <person name="Weisblat D.A."/>
            <person name="Putnam N.H."/>
            <person name="Rokhsar D.S."/>
        </authorList>
    </citation>
    <scope>NUCLEOTIDE SEQUENCE</scope>
    <source>
        <strain evidence="1 3">I ESC-2004</strain>
    </source>
</reference>
<accession>R7VMA8</accession>
<evidence type="ECO:0000313" key="2">
    <source>
        <dbReference type="EnsemblMetazoa" id="CapteP219841"/>
    </source>
</evidence>
<gene>
    <name evidence="1" type="ORF">CAPTEDRAFT_219841</name>
</gene>
<evidence type="ECO:0000313" key="3">
    <source>
        <dbReference type="Proteomes" id="UP000014760"/>
    </source>
</evidence>
<reference evidence="2" key="3">
    <citation type="submission" date="2015-06" db="UniProtKB">
        <authorList>
            <consortium name="EnsemblMetazoa"/>
        </authorList>
    </citation>
    <scope>IDENTIFICATION</scope>
</reference>
<dbReference type="EMBL" id="AMQN01003777">
    <property type="status" value="NOT_ANNOTATED_CDS"/>
    <property type="molecule type" value="Genomic_DNA"/>
</dbReference>
<evidence type="ECO:0000313" key="1">
    <source>
        <dbReference type="EMBL" id="ELU18515.1"/>
    </source>
</evidence>
<proteinExistence type="predicted"/>
<dbReference type="HOGENOM" id="CLU_1300720_0_0_1"/>
<dbReference type="Proteomes" id="UP000014760">
    <property type="component" value="Unassembled WGS sequence"/>
</dbReference>